<dbReference type="GO" id="GO:0005975">
    <property type="term" value="P:carbohydrate metabolic process"/>
    <property type="evidence" value="ECO:0007669"/>
    <property type="project" value="InterPro"/>
</dbReference>
<keyword evidence="7" id="KW-1185">Reference proteome</keyword>
<gene>
    <name evidence="6" type="ORF">Pyn_29170</name>
</gene>
<keyword evidence="2" id="KW-0378">Hydrolase</keyword>
<dbReference type="PANTHER" id="PTHR10353">
    <property type="entry name" value="GLYCOSYL HYDROLASE"/>
    <property type="match status" value="1"/>
</dbReference>
<keyword evidence="5" id="KW-0732">Signal</keyword>
<dbReference type="OrthoDB" id="65569at2759"/>
<dbReference type="PROSITE" id="PS00653">
    <property type="entry name" value="GLYCOSYL_HYDROL_F1_2"/>
    <property type="match status" value="1"/>
</dbReference>
<feature type="signal peptide" evidence="5">
    <location>
        <begin position="1"/>
        <end position="25"/>
    </location>
</feature>
<dbReference type="Pfam" id="PF00232">
    <property type="entry name" value="Glyco_hydro_1"/>
    <property type="match status" value="1"/>
</dbReference>
<dbReference type="EMBL" id="PJQY01003387">
    <property type="protein sequence ID" value="PQM37856.1"/>
    <property type="molecule type" value="Genomic_DNA"/>
</dbReference>
<evidence type="ECO:0000256" key="3">
    <source>
        <dbReference type="ARBA" id="ARBA00023295"/>
    </source>
</evidence>
<dbReference type="Proteomes" id="UP000250321">
    <property type="component" value="Unassembled WGS sequence"/>
</dbReference>
<comment type="caution">
    <text evidence="6">The sequence shown here is derived from an EMBL/GenBank/DDBJ whole genome shotgun (WGS) entry which is preliminary data.</text>
</comment>
<dbReference type="Gene3D" id="3.20.20.80">
    <property type="entry name" value="Glycosidases"/>
    <property type="match status" value="1"/>
</dbReference>
<feature type="chain" id="PRO_5016433194" evidence="5">
    <location>
        <begin position="26"/>
        <end position="510"/>
    </location>
</feature>
<dbReference type="PANTHER" id="PTHR10353:SF137">
    <property type="entry name" value="MYROSINASE 3-RELATED"/>
    <property type="match status" value="1"/>
</dbReference>
<dbReference type="SUPFAM" id="SSF51445">
    <property type="entry name" value="(Trans)glycosidases"/>
    <property type="match status" value="1"/>
</dbReference>
<dbReference type="GO" id="GO:0008422">
    <property type="term" value="F:beta-glucosidase activity"/>
    <property type="evidence" value="ECO:0007669"/>
    <property type="project" value="TreeGrafter"/>
</dbReference>
<protein>
    <submittedName>
        <fullName evidence="6">Beta-glucosidase 12</fullName>
    </submittedName>
</protein>
<accession>A0A314ULY3</accession>
<dbReference type="STRING" id="2094558.A0A314ULY3"/>
<organism evidence="6 7">
    <name type="scientific">Prunus yedoensis var. nudiflora</name>
    <dbReference type="NCBI Taxonomy" id="2094558"/>
    <lineage>
        <taxon>Eukaryota</taxon>
        <taxon>Viridiplantae</taxon>
        <taxon>Streptophyta</taxon>
        <taxon>Embryophyta</taxon>
        <taxon>Tracheophyta</taxon>
        <taxon>Spermatophyta</taxon>
        <taxon>Magnoliopsida</taxon>
        <taxon>eudicotyledons</taxon>
        <taxon>Gunneridae</taxon>
        <taxon>Pentapetalae</taxon>
        <taxon>rosids</taxon>
        <taxon>fabids</taxon>
        <taxon>Rosales</taxon>
        <taxon>Rosaceae</taxon>
        <taxon>Amygdaloideae</taxon>
        <taxon>Amygdaleae</taxon>
        <taxon>Prunus</taxon>
    </lineage>
</organism>
<comment type="similarity">
    <text evidence="1 4">Belongs to the glycosyl hydrolase 1 family.</text>
</comment>
<evidence type="ECO:0000256" key="2">
    <source>
        <dbReference type="ARBA" id="ARBA00022801"/>
    </source>
</evidence>
<reference evidence="6 7" key="1">
    <citation type="submission" date="2018-02" db="EMBL/GenBank/DDBJ databases">
        <title>Draft genome of wild Prunus yedoensis var. nudiflora.</title>
        <authorList>
            <person name="Baek S."/>
            <person name="Kim J.-H."/>
            <person name="Choi K."/>
            <person name="Kim G.-B."/>
            <person name="Cho A."/>
            <person name="Jang H."/>
            <person name="Shin C.-H."/>
            <person name="Yu H.-J."/>
            <person name="Mun J.-H."/>
        </authorList>
    </citation>
    <scope>NUCLEOTIDE SEQUENCE [LARGE SCALE GENOMIC DNA]</scope>
    <source>
        <strain evidence="7">cv. Jeju island</strain>
        <tissue evidence="6">Leaf</tissue>
    </source>
</reference>
<evidence type="ECO:0000256" key="1">
    <source>
        <dbReference type="ARBA" id="ARBA00010838"/>
    </source>
</evidence>
<name>A0A314ULY3_PRUYE</name>
<evidence type="ECO:0000313" key="6">
    <source>
        <dbReference type="EMBL" id="PQM37856.1"/>
    </source>
</evidence>
<dbReference type="InterPro" id="IPR017853">
    <property type="entry name" value="GH"/>
</dbReference>
<dbReference type="InterPro" id="IPR033132">
    <property type="entry name" value="GH_1_N_CS"/>
</dbReference>
<dbReference type="AlphaFoldDB" id="A0A314ULY3"/>
<sequence>MAMHLGSLLLCLVLVIGFSLQSSEAATDPPVVCDFLNRSSFETGFVFGAASASYQYEGAAFEDGRGPSIWDNFTHQYPEKIADGTNGDVAINQYHRYKEDLAIAKNIGLDAYRFSISWSRLLPNGTLSGGVNQAGIEYYNKLINETIRQGLKPFATIFHWDLPQALEEEFGGLLSHQIVNYFRDYADLCFREFGDRVKHWITLNEPYTVSNMGYAIGTFAPGRCSSWQQLNCTGGDSAREPYLVTHHLLLSHAAAVQVYRSISKRPDRDNTSVACGLSQFLRHRTIEMQQHGLWILCLDGKFMEPITSGHYPHSMRLLVGRRLPKFKEEDSKLLAGSFDFLGLNYYTTYYASYAGHNNSVKASYVTDPRVYQSPELNGVLIGPQAGSDWLFVYPKGIHDLLVYVKEKYNDPIIYITENGVDELDDPNLSLVEALNDTDRIDYYHRHICYVQAAIKDGVKVKGFFAWSLLDNFEWASGYTVRFGLNYVDFNDGLKRYEKRSAQWFKNLLKK</sequence>
<proteinExistence type="inferred from homology"/>
<dbReference type="FunFam" id="3.20.20.80:FF:000020">
    <property type="entry name" value="Beta-glucosidase 12"/>
    <property type="match status" value="1"/>
</dbReference>
<evidence type="ECO:0000313" key="7">
    <source>
        <dbReference type="Proteomes" id="UP000250321"/>
    </source>
</evidence>
<keyword evidence="3" id="KW-0326">Glycosidase</keyword>
<dbReference type="InterPro" id="IPR001360">
    <property type="entry name" value="Glyco_hydro_1"/>
</dbReference>
<evidence type="ECO:0000256" key="5">
    <source>
        <dbReference type="SAM" id="SignalP"/>
    </source>
</evidence>
<evidence type="ECO:0000256" key="4">
    <source>
        <dbReference type="RuleBase" id="RU003690"/>
    </source>
</evidence>
<dbReference type="PRINTS" id="PR00131">
    <property type="entry name" value="GLHYDRLASE1"/>
</dbReference>